<dbReference type="PANTHER" id="PTHR43477:SF1">
    <property type="entry name" value="DIHYDROANTICAPSIN 7-DEHYDROGENASE"/>
    <property type="match status" value="1"/>
</dbReference>
<dbReference type="Proteomes" id="UP001282336">
    <property type="component" value="Unassembled WGS sequence"/>
</dbReference>
<dbReference type="InterPro" id="IPR003560">
    <property type="entry name" value="DHB_DH"/>
</dbReference>
<organism evidence="3 4">
    <name type="scientific">Scandinavium lactucae</name>
    <dbReference type="NCBI Taxonomy" id="3095028"/>
    <lineage>
        <taxon>Bacteria</taxon>
        <taxon>Pseudomonadati</taxon>
        <taxon>Pseudomonadota</taxon>
        <taxon>Gammaproteobacteria</taxon>
        <taxon>Enterobacterales</taxon>
        <taxon>Enterobacteriaceae</taxon>
        <taxon>Scandinavium</taxon>
    </lineage>
</organism>
<dbReference type="AlphaFoldDB" id="A0AAJ2VTZ2"/>
<dbReference type="InterPro" id="IPR002347">
    <property type="entry name" value="SDR_fam"/>
</dbReference>
<evidence type="ECO:0000313" key="3">
    <source>
        <dbReference type="EMBL" id="MDX6031348.1"/>
    </source>
</evidence>
<dbReference type="PRINTS" id="PR01397">
    <property type="entry name" value="DHBDHDRGNASE"/>
</dbReference>
<dbReference type="EMBL" id="JAWXRC010000022">
    <property type="protein sequence ID" value="MDX6031348.1"/>
    <property type="molecule type" value="Genomic_DNA"/>
</dbReference>
<evidence type="ECO:0000313" key="4">
    <source>
        <dbReference type="Proteomes" id="UP001282336"/>
    </source>
</evidence>
<dbReference type="GO" id="GO:0008667">
    <property type="term" value="F:2,3-dihydro-2,3-dihydroxybenzoate dehydrogenase activity"/>
    <property type="evidence" value="ECO:0007669"/>
    <property type="project" value="InterPro"/>
</dbReference>
<evidence type="ECO:0000256" key="2">
    <source>
        <dbReference type="ARBA" id="ARBA00023002"/>
    </source>
</evidence>
<comment type="caution">
    <text evidence="3">The sequence shown here is derived from an EMBL/GenBank/DDBJ whole genome shotgun (WGS) entry which is preliminary data.</text>
</comment>
<proteinExistence type="inferred from homology"/>
<keyword evidence="2" id="KW-0560">Oxidoreductase</keyword>
<dbReference type="SUPFAM" id="SSF51735">
    <property type="entry name" value="NAD(P)-binding Rossmann-fold domains"/>
    <property type="match status" value="1"/>
</dbReference>
<dbReference type="InterPro" id="IPR051122">
    <property type="entry name" value="SDR_DHRS6-like"/>
</dbReference>
<gene>
    <name evidence="3" type="ORF">SIL20_07490</name>
</gene>
<dbReference type="Pfam" id="PF13561">
    <property type="entry name" value="adh_short_C2"/>
    <property type="match status" value="1"/>
</dbReference>
<dbReference type="RefSeq" id="WP_319627917.1">
    <property type="nucleotide sequence ID" value="NZ_JAWXRB010000029.1"/>
</dbReference>
<dbReference type="GO" id="GO:0019290">
    <property type="term" value="P:siderophore biosynthetic process"/>
    <property type="evidence" value="ECO:0007669"/>
    <property type="project" value="InterPro"/>
</dbReference>
<evidence type="ECO:0000256" key="1">
    <source>
        <dbReference type="ARBA" id="ARBA00006484"/>
    </source>
</evidence>
<dbReference type="Gene3D" id="3.40.50.720">
    <property type="entry name" value="NAD(P)-binding Rossmann-like Domain"/>
    <property type="match status" value="1"/>
</dbReference>
<sequence>METELGKRYWQGERATEMKAKIPAGRFAMPDEIAAAVAWLVSEKAGMVTGENLIVDGGYTII</sequence>
<protein>
    <submittedName>
        <fullName evidence="3">SDR family oxidoreductase</fullName>
    </submittedName>
</protein>
<dbReference type="InterPro" id="IPR036291">
    <property type="entry name" value="NAD(P)-bd_dom_sf"/>
</dbReference>
<name>A0AAJ2VTZ2_9ENTR</name>
<dbReference type="PANTHER" id="PTHR43477">
    <property type="entry name" value="DIHYDROANTICAPSIN 7-DEHYDROGENASE"/>
    <property type="match status" value="1"/>
</dbReference>
<accession>A0AAJ2VTZ2</accession>
<comment type="similarity">
    <text evidence="1">Belongs to the short-chain dehydrogenases/reductases (SDR) family.</text>
</comment>
<reference evidence="3" key="1">
    <citation type="submission" date="2023-11" db="EMBL/GenBank/DDBJ databases">
        <title>Scandinavium wanjuensis sp. nov., isolated from lettuce South Korea.</title>
        <authorList>
            <person name="Park J."/>
            <person name="Park S."/>
            <person name="Oh K.K."/>
            <person name="Cho G.S."/>
            <person name="Franz C.M.A.P."/>
        </authorList>
    </citation>
    <scope>NUCLEOTIDE SEQUENCE</scope>
    <source>
        <strain evidence="3">V105_12</strain>
    </source>
</reference>